<reference evidence="19" key="2">
    <citation type="submission" date="2021-09" db="EMBL/GenBank/DDBJ databases">
        <authorList>
            <person name="Gilroy R."/>
        </authorList>
    </citation>
    <scope>NUCLEOTIDE SEQUENCE</scope>
    <source>
        <strain evidence="19">4100</strain>
    </source>
</reference>
<dbReference type="InterPro" id="IPR016636">
    <property type="entry name" value="3-oxo-5-alpha-steroid_4-DH"/>
</dbReference>
<dbReference type="GO" id="GO:0006694">
    <property type="term" value="P:steroid biosynthetic process"/>
    <property type="evidence" value="ECO:0007669"/>
    <property type="project" value="TreeGrafter"/>
</dbReference>
<feature type="transmembrane region" description="Helical" evidence="17">
    <location>
        <begin position="54"/>
        <end position="74"/>
    </location>
</feature>
<dbReference type="PANTHER" id="PTHR10556:SF57">
    <property type="entry name" value="3-OXO-5-ALPHA-STEROID 4-DEHYDROGENASE 1"/>
    <property type="match status" value="1"/>
</dbReference>
<keyword evidence="8 17" id="KW-1133">Transmembrane helix</keyword>
<comment type="caution">
    <text evidence="19">The sequence shown here is derived from an EMBL/GenBank/DDBJ whole genome shotgun (WGS) entry which is preliminary data.</text>
</comment>
<gene>
    <name evidence="19" type="ORF">K8V47_06385</name>
</gene>
<dbReference type="Gene3D" id="1.20.120.1630">
    <property type="match status" value="1"/>
</dbReference>
<evidence type="ECO:0000256" key="10">
    <source>
        <dbReference type="ARBA" id="ARBA00023098"/>
    </source>
</evidence>
<evidence type="ECO:0000256" key="12">
    <source>
        <dbReference type="ARBA" id="ARBA00037789"/>
    </source>
</evidence>
<protein>
    <recommendedName>
        <fullName evidence="13">3-oxo-5-alpha-steroid 4-dehydrogenase 1</fullName>
    </recommendedName>
    <alternativeName>
        <fullName evidence="14">SR type 1</fullName>
    </alternativeName>
    <alternativeName>
        <fullName evidence="15">Steroid 5-alpha-reductase 1</fullName>
    </alternativeName>
</protein>
<dbReference type="PROSITE" id="PS50244">
    <property type="entry name" value="S5A_REDUCTASE"/>
    <property type="match status" value="1"/>
</dbReference>
<evidence type="ECO:0000256" key="5">
    <source>
        <dbReference type="ARBA" id="ARBA00022824"/>
    </source>
</evidence>
<evidence type="ECO:0000313" key="19">
    <source>
        <dbReference type="EMBL" id="HJE39367.1"/>
    </source>
</evidence>
<keyword evidence="3 17" id="KW-0812">Transmembrane</keyword>
<evidence type="ECO:0000256" key="16">
    <source>
        <dbReference type="ARBA" id="ARBA00049166"/>
    </source>
</evidence>
<evidence type="ECO:0000256" key="17">
    <source>
        <dbReference type="SAM" id="Phobius"/>
    </source>
</evidence>
<feature type="transmembrane region" description="Helical" evidence="17">
    <location>
        <begin position="12"/>
        <end position="34"/>
    </location>
</feature>
<dbReference type="Proteomes" id="UP000711407">
    <property type="component" value="Unassembled WGS sequence"/>
</dbReference>
<evidence type="ECO:0000256" key="6">
    <source>
        <dbReference type="ARBA" id="ARBA00022848"/>
    </source>
</evidence>
<evidence type="ECO:0000256" key="3">
    <source>
        <dbReference type="ARBA" id="ARBA00022692"/>
    </source>
</evidence>
<evidence type="ECO:0000256" key="4">
    <source>
        <dbReference type="ARBA" id="ARBA00022782"/>
    </source>
</evidence>
<dbReference type="GO" id="GO:0016020">
    <property type="term" value="C:membrane"/>
    <property type="evidence" value="ECO:0007669"/>
    <property type="project" value="InterPro"/>
</dbReference>
<accession>A0A921EAS7</accession>
<dbReference type="GO" id="GO:0030154">
    <property type="term" value="P:cell differentiation"/>
    <property type="evidence" value="ECO:0007669"/>
    <property type="project" value="UniProtKB-KW"/>
</dbReference>
<evidence type="ECO:0000256" key="13">
    <source>
        <dbReference type="ARBA" id="ARBA00039428"/>
    </source>
</evidence>
<evidence type="ECO:0000256" key="9">
    <source>
        <dbReference type="ARBA" id="ARBA00023002"/>
    </source>
</evidence>
<dbReference type="PANTHER" id="PTHR10556">
    <property type="entry name" value="3-OXO-5-ALPHA-STEROID 4-DEHYDROGENASE"/>
    <property type="match status" value="1"/>
</dbReference>
<evidence type="ECO:0000256" key="7">
    <source>
        <dbReference type="ARBA" id="ARBA00022857"/>
    </source>
</evidence>
<dbReference type="PIRSF" id="PIRSF015596">
    <property type="entry name" value="5_alpha-SR2"/>
    <property type="match status" value="1"/>
</dbReference>
<dbReference type="Pfam" id="PF02544">
    <property type="entry name" value="Steroid_dh"/>
    <property type="match status" value="1"/>
</dbReference>
<feature type="domain" description="3-oxo-5-alpha-steroid 4-dehydrogenase C-terminal" evidence="18">
    <location>
        <begin position="109"/>
        <end position="262"/>
    </location>
</feature>
<feature type="transmembrane region" description="Helical" evidence="17">
    <location>
        <begin position="207"/>
        <end position="228"/>
    </location>
</feature>
<dbReference type="GO" id="GO:0003865">
    <property type="term" value="F:3-oxo-5-alpha-steroid 4-dehydrogenase activity"/>
    <property type="evidence" value="ECO:0007669"/>
    <property type="project" value="InterPro"/>
</dbReference>
<keyword evidence="6" id="KW-0492">Microsome</keyword>
<evidence type="ECO:0000259" key="18">
    <source>
        <dbReference type="Pfam" id="PF02544"/>
    </source>
</evidence>
<keyword evidence="7" id="KW-0521">NADP</keyword>
<evidence type="ECO:0000256" key="2">
    <source>
        <dbReference type="ARBA" id="ARBA00004524"/>
    </source>
</evidence>
<name>A0A921EAS7_9BACT</name>
<dbReference type="InterPro" id="IPR001104">
    <property type="entry name" value="3-oxo-5_a-steroid_4-DH_C"/>
</dbReference>
<keyword evidence="4" id="KW-0221">Differentiation</keyword>
<keyword evidence="9" id="KW-0560">Oxidoreductase</keyword>
<keyword evidence="10" id="KW-0443">Lipid metabolism</keyword>
<evidence type="ECO:0000256" key="14">
    <source>
        <dbReference type="ARBA" id="ARBA00041664"/>
    </source>
</evidence>
<sequence length="262" mass="30330">MSHSLALFDPDYFNTFLTAMAVTAAVVFVALHFVTAGYGMMRGRHWGPCIPNRIGWIVMEAPVFIVMCMLWWYSSRRFDTAPLVMFTLFQIHYLQRSFIFPLLIRRSSPMPIAIIAMGMVFNTLNALMQGGWILYVSPADRYPLSWLWSWQMIAGTTLFIAGMAINLHSDHIIRHLRRPGDTAHYIPKGGMFRYVTSANYFGEFVEWTGFAILTWSWAGAVFALWTFANLAPRARDLSRRYETEFGDAYTKLHRRHIIPFIY</sequence>
<dbReference type="FunFam" id="1.20.120.1630:FF:000014">
    <property type="entry name" value="Steroid 5-alpha reductase, putative"/>
    <property type="match status" value="1"/>
</dbReference>
<evidence type="ECO:0000256" key="1">
    <source>
        <dbReference type="ARBA" id="ARBA00004477"/>
    </source>
</evidence>
<dbReference type="InterPro" id="IPR039357">
    <property type="entry name" value="SRD5A/TECR"/>
</dbReference>
<evidence type="ECO:0000313" key="20">
    <source>
        <dbReference type="Proteomes" id="UP000711407"/>
    </source>
</evidence>
<evidence type="ECO:0000256" key="11">
    <source>
        <dbReference type="ARBA" id="ARBA00023136"/>
    </source>
</evidence>
<comment type="function">
    <text evidence="12">Converts testosterone into 5-alpha-dihydrotestosterone and progesterone or corticosterone into their corresponding 5-alpha-3-oxosteroids. It plays a central role in sexual differentiation and androgen physiology.</text>
</comment>
<reference evidence="19" key="1">
    <citation type="journal article" date="2021" name="PeerJ">
        <title>Extensive microbial diversity within the chicken gut microbiome revealed by metagenomics and culture.</title>
        <authorList>
            <person name="Gilroy R."/>
            <person name="Ravi A."/>
            <person name="Getino M."/>
            <person name="Pursley I."/>
            <person name="Horton D.L."/>
            <person name="Alikhan N.F."/>
            <person name="Baker D."/>
            <person name="Gharbi K."/>
            <person name="Hall N."/>
            <person name="Watson M."/>
            <person name="Adriaenssens E.M."/>
            <person name="Foster-Nyarko E."/>
            <person name="Jarju S."/>
            <person name="Secka A."/>
            <person name="Antonio M."/>
            <person name="Oren A."/>
            <person name="Chaudhuri R.R."/>
            <person name="La Ragione R."/>
            <person name="Hildebrand F."/>
            <person name="Pallen M.J."/>
        </authorList>
    </citation>
    <scope>NUCLEOTIDE SEQUENCE</scope>
    <source>
        <strain evidence="19">4100</strain>
    </source>
</reference>
<comment type="subcellular location">
    <subcellularLocation>
        <location evidence="1">Endoplasmic reticulum membrane</location>
        <topology evidence="1">Multi-pass membrane protein</topology>
    </subcellularLocation>
    <subcellularLocation>
        <location evidence="2">Microsome membrane</location>
    </subcellularLocation>
</comment>
<dbReference type="EMBL" id="DYXT01000032">
    <property type="protein sequence ID" value="HJE39367.1"/>
    <property type="molecule type" value="Genomic_DNA"/>
</dbReference>
<evidence type="ECO:0000256" key="15">
    <source>
        <dbReference type="ARBA" id="ARBA00042579"/>
    </source>
</evidence>
<keyword evidence="5" id="KW-0256">Endoplasmic reticulum</keyword>
<comment type="catalytic activity">
    <reaction evidence="16">
        <text>androst-4-ene-3,17-dione + NADPH + H(+) = 5alpha-androstan-3,17-dione + NADP(+)</text>
        <dbReference type="Rhea" id="RHEA:50816"/>
        <dbReference type="ChEBI" id="CHEBI:15378"/>
        <dbReference type="ChEBI" id="CHEBI:15994"/>
        <dbReference type="ChEBI" id="CHEBI:16422"/>
        <dbReference type="ChEBI" id="CHEBI:57783"/>
        <dbReference type="ChEBI" id="CHEBI:58349"/>
    </reaction>
    <physiologicalReaction direction="left-to-right" evidence="16">
        <dbReference type="Rhea" id="RHEA:50817"/>
    </physiologicalReaction>
</comment>
<dbReference type="AlphaFoldDB" id="A0A921EAS7"/>
<proteinExistence type="predicted"/>
<feature type="transmembrane region" description="Helical" evidence="17">
    <location>
        <begin position="147"/>
        <end position="168"/>
    </location>
</feature>
<evidence type="ECO:0000256" key="8">
    <source>
        <dbReference type="ARBA" id="ARBA00022989"/>
    </source>
</evidence>
<organism evidence="19 20">
    <name type="scientific">Candidatus Amulumruptor caecigallinarius</name>
    <dbReference type="NCBI Taxonomy" id="2109911"/>
    <lineage>
        <taxon>Bacteria</taxon>
        <taxon>Pseudomonadati</taxon>
        <taxon>Bacteroidota</taxon>
        <taxon>Bacteroidia</taxon>
        <taxon>Bacteroidales</taxon>
        <taxon>Muribaculaceae</taxon>
        <taxon>Candidatus Amulumruptor</taxon>
    </lineage>
</organism>
<feature type="transmembrane region" description="Helical" evidence="17">
    <location>
        <begin position="112"/>
        <end position="135"/>
    </location>
</feature>
<keyword evidence="11 17" id="KW-0472">Membrane</keyword>